<evidence type="ECO:0000256" key="1">
    <source>
        <dbReference type="ARBA" id="ARBA00000085"/>
    </source>
</evidence>
<dbReference type="Pfam" id="PF00512">
    <property type="entry name" value="HisKA"/>
    <property type="match status" value="1"/>
</dbReference>
<dbReference type="CDD" id="cd00075">
    <property type="entry name" value="HATPase"/>
    <property type="match status" value="1"/>
</dbReference>
<name>A0A0F6EZG0_PAEPO</name>
<evidence type="ECO:0000256" key="2">
    <source>
        <dbReference type="ARBA" id="ARBA00004651"/>
    </source>
</evidence>
<dbReference type="InterPro" id="IPR003661">
    <property type="entry name" value="HisK_dim/P_dom"/>
</dbReference>
<dbReference type="InterPro" id="IPR036097">
    <property type="entry name" value="HisK_dim/P_sf"/>
</dbReference>
<dbReference type="Gene3D" id="6.10.340.10">
    <property type="match status" value="1"/>
</dbReference>
<gene>
    <name evidence="14" type="primary">vanS</name>
    <name evidence="14" type="ORF">NCTC10343_02403</name>
</gene>
<dbReference type="PROSITE" id="PS50109">
    <property type="entry name" value="HIS_KIN"/>
    <property type="match status" value="1"/>
</dbReference>
<evidence type="ECO:0000256" key="10">
    <source>
        <dbReference type="ARBA" id="ARBA00022840"/>
    </source>
</evidence>
<evidence type="ECO:0000256" key="13">
    <source>
        <dbReference type="ARBA" id="ARBA00023136"/>
    </source>
</evidence>
<dbReference type="Pfam" id="PF00672">
    <property type="entry name" value="HAMP"/>
    <property type="match status" value="1"/>
</dbReference>
<dbReference type="SUPFAM" id="SSF47384">
    <property type="entry name" value="Homodimeric domain of signal transducing histidine kinase"/>
    <property type="match status" value="1"/>
</dbReference>
<dbReference type="PROSITE" id="PS50885">
    <property type="entry name" value="HAMP"/>
    <property type="match status" value="1"/>
</dbReference>
<dbReference type="EMBL" id="UGSC01000001">
    <property type="protein sequence ID" value="SUA69542.1"/>
    <property type="molecule type" value="Genomic_DNA"/>
</dbReference>
<keyword evidence="11" id="KW-1133">Transmembrane helix</keyword>
<evidence type="ECO:0000256" key="8">
    <source>
        <dbReference type="ARBA" id="ARBA00022741"/>
    </source>
</evidence>
<evidence type="ECO:0000256" key="11">
    <source>
        <dbReference type="ARBA" id="ARBA00022989"/>
    </source>
</evidence>
<dbReference type="Proteomes" id="UP000254400">
    <property type="component" value="Unassembled WGS sequence"/>
</dbReference>
<keyword evidence="10" id="KW-0067">ATP-binding</keyword>
<dbReference type="AlphaFoldDB" id="A0A0F6EZG0"/>
<evidence type="ECO:0000313" key="14">
    <source>
        <dbReference type="EMBL" id="SUA69542.1"/>
    </source>
</evidence>
<keyword evidence="8" id="KW-0547">Nucleotide-binding</keyword>
<sequence>MKAKRYDTLGWKLAALSLAAFTLTGLILMVFYYGASLLLWLNPSRSFFGTRLIRWTVNHIGSSLILLVCGLPLYIYFFFLFTKNTIGYLREITTGMQNFADGNLSYSIPVSSADELATLAKNMNTMADKLRLSIEEERASAKAKNDLITGVSHDLRTPLTSVIGFLEYIETDRYRDEIELRYYVNIAYEKSLTLKKLIDELFEYTRVSGGSLPLELEPVDLGKLLTQLAEEFVPSLEQADMSYRVRIVEPVRILADTDELVRLYENLFSNAIRYGKDGKRLDITIGREGDEAIVICTNYGTPIPPEDVPHLFERFYRVDKSRSKETGGTGLGLAITKSITELHNGRISVRSNRRQTDFETRFPIYRAR</sequence>
<keyword evidence="7" id="KW-0812">Transmembrane</keyword>
<dbReference type="InterPro" id="IPR050398">
    <property type="entry name" value="HssS/ArlS-like"/>
</dbReference>
<proteinExistence type="predicted"/>
<keyword evidence="9 14" id="KW-0418">Kinase</keyword>
<dbReference type="PANTHER" id="PTHR45528:SF1">
    <property type="entry name" value="SENSOR HISTIDINE KINASE CPXA"/>
    <property type="match status" value="1"/>
</dbReference>
<reference evidence="14 15" key="1">
    <citation type="submission" date="2018-06" db="EMBL/GenBank/DDBJ databases">
        <authorList>
            <consortium name="Pathogen Informatics"/>
            <person name="Doyle S."/>
        </authorList>
    </citation>
    <scope>NUCLEOTIDE SEQUENCE [LARGE SCALE GENOMIC DNA]</scope>
    <source>
        <strain evidence="14 15">NCTC10343</strain>
    </source>
</reference>
<dbReference type="SMART" id="SM00388">
    <property type="entry name" value="HisKA"/>
    <property type="match status" value="1"/>
</dbReference>
<protein>
    <recommendedName>
        <fullName evidence="3">histidine kinase</fullName>
        <ecNumber evidence="3">2.7.13.3</ecNumber>
    </recommendedName>
</protein>
<comment type="subcellular location">
    <subcellularLocation>
        <location evidence="2">Cell membrane</location>
        <topology evidence="2">Multi-pass membrane protein</topology>
    </subcellularLocation>
</comment>
<dbReference type="InterPro" id="IPR003660">
    <property type="entry name" value="HAMP_dom"/>
</dbReference>
<evidence type="ECO:0000256" key="12">
    <source>
        <dbReference type="ARBA" id="ARBA00023012"/>
    </source>
</evidence>
<dbReference type="GO" id="GO:0005524">
    <property type="term" value="F:ATP binding"/>
    <property type="evidence" value="ECO:0007669"/>
    <property type="project" value="UniProtKB-KW"/>
</dbReference>
<dbReference type="RefSeq" id="WP_019687132.1">
    <property type="nucleotide sequence ID" value="NZ_CP009909.1"/>
</dbReference>
<dbReference type="Gene3D" id="3.30.565.10">
    <property type="entry name" value="Histidine kinase-like ATPase, C-terminal domain"/>
    <property type="match status" value="1"/>
</dbReference>
<dbReference type="CDD" id="cd00082">
    <property type="entry name" value="HisKA"/>
    <property type="match status" value="1"/>
</dbReference>
<evidence type="ECO:0000256" key="9">
    <source>
        <dbReference type="ARBA" id="ARBA00022777"/>
    </source>
</evidence>
<dbReference type="InterPro" id="IPR005467">
    <property type="entry name" value="His_kinase_dom"/>
</dbReference>
<keyword evidence="6 14" id="KW-0808">Transferase</keyword>
<keyword evidence="13" id="KW-0472">Membrane</keyword>
<dbReference type="Pfam" id="PF02518">
    <property type="entry name" value="HATPase_c"/>
    <property type="match status" value="1"/>
</dbReference>
<dbReference type="GeneID" id="93345803"/>
<dbReference type="CDD" id="cd06225">
    <property type="entry name" value="HAMP"/>
    <property type="match status" value="1"/>
</dbReference>
<accession>A0A0F6EZG0</accession>
<evidence type="ECO:0000313" key="15">
    <source>
        <dbReference type="Proteomes" id="UP000254400"/>
    </source>
</evidence>
<keyword evidence="4" id="KW-1003">Cell membrane</keyword>
<dbReference type="FunFam" id="3.30.565.10:FF:000013">
    <property type="entry name" value="Two-component sensor histidine kinase"/>
    <property type="match status" value="1"/>
</dbReference>
<dbReference type="InterPro" id="IPR003594">
    <property type="entry name" value="HATPase_dom"/>
</dbReference>
<evidence type="ECO:0000256" key="3">
    <source>
        <dbReference type="ARBA" id="ARBA00012438"/>
    </source>
</evidence>
<keyword evidence="12" id="KW-0902">Two-component regulatory system</keyword>
<keyword evidence="5" id="KW-0597">Phosphoprotein</keyword>
<dbReference type="GO" id="GO:0005886">
    <property type="term" value="C:plasma membrane"/>
    <property type="evidence" value="ECO:0007669"/>
    <property type="project" value="UniProtKB-SubCell"/>
</dbReference>
<dbReference type="Gene3D" id="1.10.287.130">
    <property type="match status" value="1"/>
</dbReference>
<dbReference type="PRINTS" id="PR00344">
    <property type="entry name" value="BCTRLSENSOR"/>
</dbReference>
<dbReference type="GO" id="GO:0000155">
    <property type="term" value="F:phosphorelay sensor kinase activity"/>
    <property type="evidence" value="ECO:0007669"/>
    <property type="project" value="InterPro"/>
</dbReference>
<evidence type="ECO:0000256" key="4">
    <source>
        <dbReference type="ARBA" id="ARBA00022475"/>
    </source>
</evidence>
<dbReference type="InterPro" id="IPR004358">
    <property type="entry name" value="Sig_transdc_His_kin-like_C"/>
</dbReference>
<dbReference type="PANTHER" id="PTHR45528">
    <property type="entry name" value="SENSOR HISTIDINE KINASE CPXA"/>
    <property type="match status" value="1"/>
</dbReference>
<dbReference type="InterPro" id="IPR036890">
    <property type="entry name" value="HATPase_C_sf"/>
</dbReference>
<dbReference type="SMART" id="SM00304">
    <property type="entry name" value="HAMP"/>
    <property type="match status" value="1"/>
</dbReference>
<evidence type="ECO:0000256" key="5">
    <source>
        <dbReference type="ARBA" id="ARBA00022553"/>
    </source>
</evidence>
<evidence type="ECO:0000256" key="7">
    <source>
        <dbReference type="ARBA" id="ARBA00022692"/>
    </source>
</evidence>
<dbReference type="EC" id="2.7.13.3" evidence="3"/>
<comment type="catalytic activity">
    <reaction evidence="1">
        <text>ATP + protein L-histidine = ADP + protein N-phospho-L-histidine.</text>
        <dbReference type="EC" id="2.7.13.3"/>
    </reaction>
</comment>
<organism evidence="14 15">
    <name type="scientific">Paenibacillus polymyxa</name>
    <name type="common">Bacillus polymyxa</name>
    <dbReference type="NCBI Taxonomy" id="1406"/>
    <lineage>
        <taxon>Bacteria</taxon>
        <taxon>Bacillati</taxon>
        <taxon>Bacillota</taxon>
        <taxon>Bacilli</taxon>
        <taxon>Bacillales</taxon>
        <taxon>Paenibacillaceae</taxon>
        <taxon>Paenibacillus</taxon>
    </lineage>
</organism>
<dbReference type="SMART" id="SM00387">
    <property type="entry name" value="HATPase_c"/>
    <property type="match status" value="1"/>
</dbReference>
<evidence type="ECO:0000256" key="6">
    <source>
        <dbReference type="ARBA" id="ARBA00022679"/>
    </source>
</evidence>
<dbReference type="SUPFAM" id="SSF158472">
    <property type="entry name" value="HAMP domain-like"/>
    <property type="match status" value="1"/>
</dbReference>
<dbReference type="SUPFAM" id="SSF55874">
    <property type="entry name" value="ATPase domain of HSP90 chaperone/DNA topoisomerase II/histidine kinase"/>
    <property type="match status" value="1"/>
</dbReference>